<proteinExistence type="predicted"/>
<dbReference type="SMART" id="SM00212">
    <property type="entry name" value="UBCc"/>
    <property type="match status" value="1"/>
</dbReference>
<evidence type="ECO:0000259" key="7">
    <source>
        <dbReference type="PROSITE" id="PS50127"/>
    </source>
</evidence>
<feature type="region of interest" description="Disordered" evidence="6">
    <location>
        <begin position="149"/>
        <end position="179"/>
    </location>
</feature>
<dbReference type="InterPro" id="IPR023313">
    <property type="entry name" value="UBQ-conjugating_AS"/>
</dbReference>
<keyword evidence="3" id="KW-0808">Transferase</keyword>
<comment type="pathway">
    <text evidence="1">Protein modification; protein ubiquitination.</text>
</comment>
<organism evidence="8">
    <name type="scientific">Klosneuvirus KNV1</name>
    <dbReference type="NCBI Taxonomy" id="1977640"/>
    <lineage>
        <taxon>Viruses</taxon>
        <taxon>Varidnaviria</taxon>
        <taxon>Bamfordvirae</taxon>
        <taxon>Nucleocytoviricota</taxon>
        <taxon>Megaviricetes</taxon>
        <taxon>Imitervirales</taxon>
        <taxon>Mimiviridae</taxon>
        <taxon>Klosneuvirinae</taxon>
        <taxon>Klosneuvirus</taxon>
    </lineage>
</organism>
<dbReference type="GO" id="GO:0016567">
    <property type="term" value="P:protein ubiquitination"/>
    <property type="evidence" value="ECO:0007669"/>
    <property type="project" value="UniProtKB-UniPathway"/>
</dbReference>
<feature type="compositionally biased region" description="Acidic residues" evidence="6">
    <location>
        <begin position="164"/>
        <end position="179"/>
    </location>
</feature>
<dbReference type="Pfam" id="PF00179">
    <property type="entry name" value="UQ_con"/>
    <property type="match status" value="1"/>
</dbReference>
<dbReference type="PROSITE" id="PS50127">
    <property type="entry name" value="UBC_2"/>
    <property type="match status" value="1"/>
</dbReference>
<evidence type="ECO:0000256" key="2">
    <source>
        <dbReference type="ARBA" id="ARBA00012486"/>
    </source>
</evidence>
<evidence type="ECO:0000256" key="5">
    <source>
        <dbReference type="PROSITE-ProRule" id="PRU10133"/>
    </source>
</evidence>
<dbReference type="PANTHER" id="PTHR24068">
    <property type="entry name" value="UBIQUITIN-CONJUGATING ENZYME E2"/>
    <property type="match status" value="1"/>
</dbReference>
<reference evidence="8" key="1">
    <citation type="journal article" date="2017" name="Science">
        <title>Giant viruses with an expanded complement of translation system components.</title>
        <authorList>
            <person name="Schulz F."/>
            <person name="Yutin N."/>
            <person name="Ivanova N.N."/>
            <person name="Ortega D.R."/>
            <person name="Lee T.K."/>
            <person name="Vierheilig J."/>
            <person name="Daims H."/>
            <person name="Horn M."/>
            <person name="Wagner M."/>
            <person name="Jensen G.J."/>
            <person name="Kyrpides N.C."/>
            <person name="Koonin E.V."/>
            <person name="Woyke T."/>
        </authorList>
    </citation>
    <scope>NUCLEOTIDE SEQUENCE</scope>
    <source>
        <strain evidence="8">KNV1</strain>
    </source>
</reference>
<dbReference type="InterPro" id="IPR016135">
    <property type="entry name" value="UBQ-conjugating_enzyme/RWD"/>
</dbReference>
<evidence type="ECO:0000256" key="4">
    <source>
        <dbReference type="ARBA" id="ARBA00022786"/>
    </source>
</evidence>
<dbReference type="PROSITE" id="PS00183">
    <property type="entry name" value="UBC_1"/>
    <property type="match status" value="1"/>
</dbReference>
<accession>A0A1V0SHP5</accession>
<dbReference type="EC" id="2.3.2.23" evidence="2"/>
<gene>
    <name evidence="8" type="ORF">Klosneuvirus_1_94</name>
</gene>
<dbReference type="SUPFAM" id="SSF54495">
    <property type="entry name" value="UBC-like"/>
    <property type="match status" value="1"/>
</dbReference>
<dbReference type="Gene3D" id="3.10.110.10">
    <property type="entry name" value="Ubiquitin Conjugating Enzyme"/>
    <property type="match status" value="1"/>
</dbReference>
<dbReference type="EMBL" id="KY684108">
    <property type="protein sequence ID" value="ARF11237.1"/>
    <property type="molecule type" value="Genomic_DNA"/>
</dbReference>
<keyword evidence="4" id="KW-0833">Ubl conjugation pathway</keyword>
<dbReference type="InterPro" id="IPR000608">
    <property type="entry name" value="UBC"/>
</dbReference>
<dbReference type="GO" id="GO:0061631">
    <property type="term" value="F:ubiquitin conjugating enzyme activity"/>
    <property type="evidence" value="ECO:0007669"/>
    <property type="project" value="UniProtKB-EC"/>
</dbReference>
<feature type="domain" description="UBC core" evidence="7">
    <location>
        <begin position="5"/>
        <end position="151"/>
    </location>
</feature>
<protein>
    <recommendedName>
        <fullName evidence="2">E2 ubiquitin-conjugating enzyme</fullName>
        <ecNumber evidence="2">2.3.2.23</ecNumber>
    </recommendedName>
</protein>
<evidence type="ECO:0000256" key="3">
    <source>
        <dbReference type="ARBA" id="ARBA00022679"/>
    </source>
</evidence>
<evidence type="ECO:0000256" key="6">
    <source>
        <dbReference type="SAM" id="MobiDB-lite"/>
    </source>
</evidence>
<dbReference type="UniPathway" id="UPA00143"/>
<sequence>MSKTTITRRLGFEASEMKNTPPEHCSAGPKNDNLMQWEATIIGSKGSPFEGGIFNLTIKFPQNYPFRPPEVKFVTPVYHPNINKNGDICLDILKDQWSPALSISKVLLSICSLLTDPNPNDPLDPSVAKIYKENKLEYEITARQWTEKYATGNQSNKKQIPVACDDDDDNEEEDSDECD</sequence>
<evidence type="ECO:0000256" key="1">
    <source>
        <dbReference type="ARBA" id="ARBA00004906"/>
    </source>
</evidence>
<name>A0A1V0SHP5_9VIRU</name>
<dbReference type="FunFam" id="3.10.110.10:FF:000002">
    <property type="entry name" value="Ubiquitin-conjugating enzyme E2 D3"/>
    <property type="match status" value="1"/>
</dbReference>
<feature type="active site" description="Glycyl thioester intermediate" evidence="5">
    <location>
        <position position="89"/>
    </location>
</feature>
<evidence type="ECO:0000313" key="8">
    <source>
        <dbReference type="EMBL" id="ARF11237.1"/>
    </source>
</evidence>